<evidence type="ECO:0000313" key="2">
    <source>
        <dbReference type="Proteomes" id="UP000030763"/>
    </source>
</evidence>
<sequence>DRERHIADVGG</sequence>
<gene>
    <name evidence="1" type="ORF">EMWEY_00058610</name>
</gene>
<dbReference type="RefSeq" id="XP_013336327.1">
    <property type="nucleotide sequence ID" value="XM_013480873.1"/>
</dbReference>
<protein>
    <submittedName>
        <fullName evidence="1">Uncharacterized protein</fullName>
    </submittedName>
</protein>
<feature type="non-terminal residue" evidence="1">
    <location>
        <position position="1"/>
    </location>
</feature>
<organism evidence="1 2">
    <name type="scientific">Eimeria maxima</name>
    <name type="common">Coccidian parasite</name>
    <dbReference type="NCBI Taxonomy" id="5804"/>
    <lineage>
        <taxon>Eukaryota</taxon>
        <taxon>Sar</taxon>
        <taxon>Alveolata</taxon>
        <taxon>Apicomplexa</taxon>
        <taxon>Conoidasida</taxon>
        <taxon>Coccidia</taxon>
        <taxon>Eucoccidiorida</taxon>
        <taxon>Eimeriorina</taxon>
        <taxon>Eimeriidae</taxon>
        <taxon>Eimeria</taxon>
    </lineage>
</organism>
<evidence type="ECO:0000313" key="1">
    <source>
        <dbReference type="EMBL" id="CDJ59680.1"/>
    </source>
</evidence>
<dbReference type="EMBL" id="HG720699">
    <property type="protein sequence ID" value="CDJ59680.1"/>
    <property type="molecule type" value="Genomic_DNA"/>
</dbReference>
<dbReference type="VEuPathDB" id="ToxoDB:EMWEY_00058610"/>
<dbReference type="GeneID" id="25339847"/>
<proteinExistence type="predicted"/>
<reference evidence="1" key="1">
    <citation type="submission" date="2013-10" db="EMBL/GenBank/DDBJ databases">
        <title>Genomic analysis of the causative agents of coccidiosis in chickens.</title>
        <authorList>
            <person name="Reid A.J."/>
            <person name="Blake D."/>
            <person name="Billington K."/>
            <person name="Browne H."/>
            <person name="Dunn M."/>
            <person name="Hung S."/>
            <person name="Kawahara F."/>
            <person name="Miranda-Saavedra D."/>
            <person name="Mourier T."/>
            <person name="Nagra H."/>
            <person name="Otto T.D."/>
            <person name="Rawlings N."/>
            <person name="Sanchez A."/>
            <person name="Sanders M."/>
            <person name="Subramaniam C."/>
            <person name="Tay Y."/>
            <person name="Dear P."/>
            <person name="Doerig C."/>
            <person name="Gruber A."/>
            <person name="Parkinson J."/>
            <person name="Shirley M."/>
            <person name="Wan K.L."/>
            <person name="Berriman M."/>
            <person name="Tomley F."/>
            <person name="Pain A."/>
        </authorList>
    </citation>
    <scope>NUCLEOTIDE SEQUENCE [LARGE SCALE GENOMIC DNA]</scope>
    <source>
        <strain evidence="1">Weybridge</strain>
    </source>
</reference>
<keyword evidence="2" id="KW-1185">Reference proteome</keyword>
<accession>U6MDD5</accession>
<name>U6MDD5_EIMMA</name>
<reference evidence="1" key="2">
    <citation type="submission" date="2013-10" db="EMBL/GenBank/DDBJ databases">
        <authorList>
            <person name="Aslett M."/>
        </authorList>
    </citation>
    <scope>NUCLEOTIDE SEQUENCE [LARGE SCALE GENOMIC DNA]</scope>
    <source>
        <strain evidence="1">Weybridge</strain>
    </source>
</reference>
<dbReference type="Proteomes" id="UP000030763">
    <property type="component" value="Unassembled WGS sequence"/>
</dbReference>